<dbReference type="PANTHER" id="PTHR10665">
    <property type="entry name" value="RECOMBINING BINDING PROTEIN SUPPRESSOR OF HAIRLESS"/>
    <property type="match status" value="1"/>
</dbReference>
<evidence type="ECO:0000256" key="2">
    <source>
        <dbReference type="ARBA" id="ARBA00009704"/>
    </source>
</evidence>
<dbReference type="Gene3D" id="2.60.40.1450">
    <property type="entry name" value="LAG1, DNA binding domain"/>
    <property type="match status" value="1"/>
</dbReference>
<dbReference type="AlphaFoldDB" id="A0AAF0EPD6"/>
<accession>A0AAF0EPD6</accession>
<dbReference type="GO" id="GO:0005634">
    <property type="term" value="C:nucleus"/>
    <property type="evidence" value="ECO:0007669"/>
    <property type="project" value="UniProtKB-SubCell"/>
</dbReference>
<keyword evidence="3" id="KW-0805">Transcription regulation</keyword>
<keyword evidence="5" id="KW-0804">Transcription</keyword>
<evidence type="ECO:0000256" key="7">
    <source>
        <dbReference type="SAM" id="MobiDB-lite"/>
    </source>
</evidence>
<dbReference type="SMART" id="SM01267">
    <property type="entry name" value="LAG1_DNAbind"/>
    <property type="match status" value="1"/>
</dbReference>
<organism evidence="10 11">
    <name type="scientific">Malassezia cuniculi</name>
    <dbReference type="NCBI Taxonomy" id="948313"/>
    <lineage>
        <taxon>Eukaryota</taxon>
        <taxon>Fungi</taxon>
        <taxon>Dikarya</taxon>
        <taxon>Basidiomycota</taxon>
        <taxon>Ustilaginomycotina</taxon>
        <taxon>Malasseziomycetes</taxon>
        <taxon>Malasseziales</taxon>
        <taxon>Malasseziaceae</taxon>
        <taxon>Malassezia</taxon>
    </lineage>
</organism>
<keyword evidence="11" id="KW-1185">Reference proteome</keyword>
<dbReference type="Proteomes" id="UP001219933">
    <property type="component" value="Chromosome 1"/>
</dbReference>
<dbReference type="SUPFAM" id="SSF49417">
    <property type="entry name" value="p53-like transcription factors"/>
    <property type="match status" value="1"/>
</dbReference>
<dbReference type="InterPro" id="IPR037095">
    <property type="entry name" value="RBP-J/Cbf11_DNA-bd_sf"/>
</dbReference>
<dbReference type="GO" id="GO:0000978">
    <property type="term" value="F:RNA polymerase II cis-regulatory region sequence-specific DNA binding"/>
    <property type="evidence" value="ECO:0007669"/>
    <property type="project" value="InterPro"/>
</dbReference>
<dbReference type="GO" id="GO:0001228">
    <property type="term" value="F:DNA-binding transcription activator activity, RNA polymerase II-specific"/>
    <property type="evidence" value="ECO:0007669"/>
    <property type="project" value="InterPro"/>
</dbReference>
<dbReference type="Pfam" id="PF09270">
    <property type="entry name" value="BTD"/>
    <property type="match status" value="1"/>
</dbReference>
<reference evidence="10" key="1">
    <citation type="submission" date="2023-03" db="EMBL/GenBank/DDBJ databases">
        <title>Mating type loci evolution in Malassezia.</title>
        <authorList>
            <person name="Coelho M.A."/>
        </authorList>
    </citation>
    <scope>NUCLEOTIDE SEQUENCE</scope>
    <source>
        <strain evidence="10">CBS 11721</strain>
    </source>
</reference>
<dbReference type="InterPro" id="IPR015350">
    <property type="entry name" value="Beta-trefoil_DNA-bd_dom"/>
</dbReference>
<evidence type="ECO:0000259" key="8">
    <source>
        <dbReference type="SMART" id="SM01267"/>
    </source>
</evidence>
<proteinExistence type="inferred from homology"/>
<protein>
    <submittedName>
        <fullName evidence="10">Uncharacterized protein</fullName>
    </submittedName>
</protein>
<dbReference type="InterPro" id="IPR008967">
    <property type="entry name" value="p53-like_TF_DNA-bd_sf"/>
</dbReference>
<dbReference type="SMART" id="SM01268">
    <property type="entry name" value="BTD"/>
    <property type="match status" value="1"/>
</dbReference>
<sequence length="678" mass="71962">MSSQLSTQAAGGDGAEEAASRYMNELAARLLGSIDSGAGASAPFHPAPATTATAATAAVAAAHTEEAAPSIPSEPSTSALTLPETTNDLGAAAAASLERFMASLKTHLDLPADWTDPVGSSRRRRLHDWDYDQVCEHVRRAIMDHMAGRRVLTTIRCLHASVAQKSYGTEKRFLCPPPAVHITGPLRHRHSAPSLCMQVQGEDGESMSGEQLALLDDTAHARFTELHVTGTGKSKYFRLHLHLLSPRQTRMHDTKRLKTLHSDTTSWASFDSAPIGIISKPSKKTAKARNAAAHISGNTLVSLFNRINSQTIRTKYLYSNGGRLSAQSRTWSAFRLVIVTRPPAHSGADDGVLTYGSTIALVDTESGASTEPLIVCKVDRGRVLPPVGSSAALSDDNDELSPYGTVSQMQKVALLRLDEQKGARHYLCAGTPLHADAPPEDTHTLPLTFSEPAATHHAGMGVVIDEVDDTFSWTLVGISHFEYSFIDVDTLDATTGDVAAGLALTPFPIVTTMPFYDAQTHKLATSVQHFYYCAQTAAFQTAGIAAAAAAAHGTHGLQPLEAWLGPLGPLALAAQPRPEKPDETEIAVQLPQLTELLGARPADSEPSQCVLPLLFVRSFDGTVFHSGRSVVCQDLVAIVSAAGDVGAANALKKLNVGLGERAGAHKVPGGGAWTIRIV</sequence>
<dbReference type="Gene3D" id="2.80.10.50">
    <property type="match status" value="1"/>
</dbReference>
<feature type="compositionally biased region" description="Low complexity" evidence="7">
    <location>
        <begin position="60"/>
        <end position="70"/>
    </location>
</feature>
<feature type="domain" description="RBP-J/Cbf11/Cbf12 DNA binding" evidence="8">
    <location>
        <begin position="154"/>
        <end position="292"/>
    </location>
</feature>
<evidence type="ECO:0000313" key="10">
    <source>
        <dbReference type="EMBL" id="WFD33850.1"/>
    </source>
</evidence>
<feature type="region of interest" description="Disordered" evidence="7">
    <location>
        <begin position="60"/>
        <end position="83"/>
    </location>
</feature>
<dbReference type="Pfam" id="PF09271">
    <property type="entry name" value="LAG1-DNAbind"/>
    <property type="match status" value="1"/>
</dbReference>
<dbReference type="SUPFAM" id="SSF110217">
    <property type="entry name" value="DNA-binding protein LAG-1 (CSL)"/>
    <property type="match status" value="1"/>
</dbReference>
<name>A0AAF0EPD6_9BASI</name>
<gene>
    <name evidence="10" type="ORF">MCUN1_000673</name>
</gene>
<evidence type="ECO:0000256" key="3">
    <source>
        <dbReference type="ARBA" id="ARBA00023015"/>
    </source>
</evidence>
<evidence type="ECO:0000259" key="9">
    <source>
        <dbReference type="SMART" id="SM01268"/>
    </source>
</evidence>
<evidence type="ECO:0000313" key="11">
    <source>
        <dbReference type="Proteomes" id="UP001219933"/>
    </source>
</evidence>
<feature type="compositionally biased region" description="Polar residues" evidence="7">
    <location>
        <begin position="73"/>
        <end position="83"/>
    </location>
</feature>
<keyword evidence="6" id="KW-0539">Nucleus</keyword>
<evidence type="ECO:0000256" key="6">
    <source>
        <dbReference type="ARBA" id="ARBA00023242"/>
    </source>
</evidence>
<evidence type="ECO:0000256" key="4">
    <source>
        <dbReference type="ARBA" id="ARBA00023125"/>
    </source>
</evidence>
<keyword evidence="4" id="KW-0238">DNA-binding</keyword>
<evidence type="ECO:0000256" key="1">
    <source>
        <dbReference type="ARBA" id="ARBA00004123"/>
    </source>
</evidence>
<comment type="subcellular location">
    <subcellularLocation>
        <location evidence="1">Nucleus</location>
    </subcellularLocation>
</comment>
<dbReference type="EMBL" id="CP119877">
    <property type="protein sequence ID" value="WFD33850.1"/>
    <property type="molecule type" value="Genomic_DNA"/>
</dbReference>
<dbReference type="InterPro" id="IPR015351">
    <property type="entry name" value="RBP-J/Cbf11/Cbf12_DNA-bd"/>
</dbReference>
<evidence type="ECO:0000256" key="5">
    <source>
        <dbReference type="ARBA" id="ARBA00023163"/>
    </source>
</evidence>
<feature type="domain" description="Beta-trefoil DNA-binding" evidence="9">
    <location>
        <begin position="293"/>
        <end position="455"/>
    </location>
</feature>
<dbReference type="InterPro" id="IPR036358">
    <property type="entry name" value="BTD_sf"/>
</dbReference>
<dbReference type="InterPro" id="IPR040159">
    <property type="entry name" value="CLS_fam"/>
</dbReference>
<comment type="similarity">
    <text evidence="2">Belongs to the Su(H) family.</text>
</comment>